<accession>A0AAV5AYM6</accession>
<dbReference type="AlphaFoldDB" id="A0AAV5AYM6"/>
<protein>
    <recommendedName>
        <fullName evidence="5">PorT family protein</fullName>
    </recommendedName>
</protein>
<organism evidence="1 3">
    <name type="scientific">Capnocytophaga catalasegens</name>
    <dbReference type="NCBI Taxonomy" id="1004260"/>
    <lineage>
        <taxon>Bacteria</taxon>
        <taxon>Pseudomonadati</taxon>
        <taxon>Bacteroidota</taxon>
        <taxon>Flavobacteriia</taxon>
        <taxon>Flavobacteriales</taxon>
        <taxon>Flavobacteriaceae</taxon>
        <taxon>Capnocytophaga</taxon>
    </lineage>
</organism>
<gene>
    <name evidence="1" type="ORF">RCZ15_11520</name>
    <name evidence="2" type="ORF">RCZ16_03770</name>
</gene>
<evidence type="ECO:0000313" key="3">
    <source>
        <dbReference type="Proteomes" id="UP001207736"/>
    </source>
</evidence>
<dbReference type="EMBL" id="BQKA01000023">
    <property type="protein sequence ID" value="GJM50178.1"/>
    <property type="molecule type" value="Genomic_DNA"/>
</dbReference>
<reference evidence="1 4" key="1">
    <citation type="submission" date="2021-11" db="EMBL/GenBank/DDBJ databases">
        <title>Draft genome sequence of Capnocytophaga sp. strain KC07075 isolated from cat oral cavity.</title>
        <authorList>
            <person name="Suzuki M."/>
            <person name="Imaoka K."/>
            <person name="Kimura M."/>
            <person name="Morikawa S."/>
            <person name="Maeda K."/>
        </authorList>
    </citation>
    <scope>NUCLEOTIDE SEQUENCE</scope>
    <source>
        <strain evidence="1">KC07075</strain>
        <strain evidence="2 4">KC07079</strain>
    </source>
</reference>
<evidence type="ECO:0000313" key="4">
    <source>
        <dbReference type="Proteomes" id="UP001208692"/>
    </source>
</evidence>
<evidence type="ECO:0000313" key="2">
    <source>
        <dbReference type="EMBL" id="GJM52059.1"/>
    </source>
</evidence>
<sequence>MKKFIITLVVTTVTIFTMQAQEGLGLSLKAGLNINQGTMLVSS</sequence>
<name>A0AAV5AYM6_9FLAO</name>
<dbReference type="EMBL" id="BQKB01000008">
    <property type="protein sequence ID" value="GJM52059.1"/>
    <property type="molecule type" value="Genomic_DNA"/>
</dbReference>
<dbReference type="Proteomes" id="UP001207736">
    <property type="component" value="Unassembled WGS sequence"/>
</dbReference>
<proteinExistence type="predicted"/>
<evidence type="ECO:0008006" key="5">
    <source>
        <dbReference type="Google" id="ProtNLM"/>
    </source>
</evidence>
<dbReference type="Proteomes" id="UP001208692">
    <property type="component" value="Unassembled WGS sequence"/>
</dbReference>
<comment type="caution">
    <text evidence="1">The sequence shown here is derived from an EMBL/GenBank/DDBJ whole genome shotgun (WGS) entry which is preliminary data.</text>
</comment>
<dbReference type="RefSeq" id="WP_264846602.1">
    <property type="nucleotide sequence ID" value="NZ_BPMA01000023.1"/>
</dbReference>
<keyword evidence="4" id="KW-1185">Reference proteome</keyword>
<evidence type="ECO:0000313" key="1">
    <source>
        <dbReference type="EMBL" id="GJM50178.1"/>
    </source>
</evidence>